<dbReference type="GO" id="GO:0003676">
    <property type="term" value="F:nucleic acid binding"/>
    <property type="evidence" value="ECO:0007669"/>
    <property type="project" value="InterPro"/>
</dbReference>
<dbReference type="EMBL" id="JAULSN010000006">
    <property type="protein sequence ID" value="KAK3369553.1"/>
    <property type="molecule type" value="Genomic_DNA"/>
</dbReference>
<name>A0AAE0N475_9PEZI</name>
<dbReference type="InterPro" id="IPR036397">
    <property type="entry name" value="RNaseH_sf"/>
</dbReference>
<feature type="non-terminal residue" evidence="1">
    <location>
        <position position="59"/>
    </location>
</feature>
<evidence type="ECO:0000313" key="1">
    <source>
        <dbReference type="EMBL" id="KAK3369553.1"/>
    </source>
</evidence>
<evidence type="ECO:0008006" key="3">
    <source>
        <dbReference type="Google" id="ProtNLM"/>
    </source>
</evidence>
<dbReference type="Proteomes" id="UP001287356">
    <property type="component" value="Unassembled WGS sequence"/>
</dbReference>
<reference evidence="1" key="2">
    <citation type="submission" date="2023-06" db="EMBL/GenBank/DDBJ databases">
        <authorList>
            <consortium name="Lawrence Berkeley National Laboratory"/>
            <person name="Haridas S."/>
            <person name="Hensen N."/>
            <person name="Bonometti L."/>
            <person name="Westerberg I."/>
            <person name="Brannstrom I.O."/>
            <person name="Guillou S."/>
            <person name="Cros-Aarteil S."/>
            <person name="Calhoun S."/>
            <person name="Kuo A."/>
            <person name="Mondo S."/>
            <person name="Pangilinan J."/>
            <person name="Riley R."/>
            <person name="Labutti K."/>
            <person name="Andreopoulos B."/>
            <person name="Lipzen A."/>
            <person name="Chen C."/>
            <person name="Yanf M."/>
            <person name="Daum C."/>
            <person name="Ng V."/>
            <person name="Clum A."/>
            <person name="Steindorff A."/>
            <person name="Ohm R."/>
            <person name="Martin F."/>
            <person name="Silar P."/>
            <person name="Natvig D."/>
            <person name="Lalanne C."/>
            <person name="Gautier V."/>
            <person name="Ament-Velasquez S.L."/>
            <person name="Kruys A."/>
            <person name="Hutchinson M.I."/>
            <person name="Powell A.J."/>
            <person name="Barry K."/>
            <person name="Miller A.N."/>
            <person name="Grigoriev I.V."/>
            <person name="Debuchy R."/>
            <person name="Gladieux P."/>
            <person name="Thoren M.H."/>
            <person name="Johannesson H."/>
        </authorList>
    </citation>
    <scope>NUCLEOTIDE SEQUENCE</scope>
    <source>
        <strain evidence="1">CBS 958.72</strain>
    </source>
</reference>
<protein>
    <recommendedName>
        <fullName evidence="3">Tc1-like transposase DDE domain-containing protein</fullName>
    </recommendedName>
</protein>
<reference evidence="1" key="1">
    <citation type="journal article" date="2023" name="Mol. Phylogenet. Evol.">
        <title>Genome-scale phylogeny and comparative genomics of the fungal order Sordariales.</title>
        <authorList>
            <person name="Hensen N."/>
            <person name="Bonometti L."/>
            <person name="Westerberg I."/>
            <person name="Brannstrom I.O."/>
            <person name="Guillou S."/>
            <person name="Cros-Aarteil S."/>
            <person name="Calhoun S."/>
            <person name="Haridas S."/>
            <person name="Kuo A."/>
            <person name="Mondo S."/>
            <person name="Pangilinan J."/>
            <person name="Riley R."/>
            <person name="LaButti K."/>
            <person name="Andreopoulos B."/>
            <person name="Lipzen A."/>
            <person name="Chen C."/>
            <person name="Yan M."/>
            <person name="Daum C."/>
            <person name="Ng V."/>
            <person name="Clum A."/>
            <person name="Steindorff A."/>
            <person name="Ohm R.A."/>
            <person name="Martin F."/>
            <person name="Silar P."/>
            <person name="Natvig D.O."/>
            <person name="Lalanne C."/>
            <person name="Gautier V."/>
            <person name="Ament-Velasquez S.L."/>
            <person name="Kruys A."/>
            <person name="Hutchinson M.I."/>
            <person name="Powell A.J."/>
            <person name="Barry K."/>
            <person name="Miller A.N."/>
            <person name="Grigoriev I.V."/>
            <person name="Debuchy R."/>
            <person name="Gladieux P."/>
            <person name="Hiltunen Thoren M."/>
            <person name="Johannesson H."/>
        </authorList>
    </citation>
    <scope>NUCLEOTIDE SEQUENCE</scope>
    <source>
        <strain evidence="1">CBS 958.72</strain>
    </source>
</reference>
<feature type="non-terminal residue" evidence="1">
    <location>
        <position position="1"/>
    </location>
</feature>
<proteinExistence type="predicted"/>
<comment type="caution">
    <text evidence="1">The sequence shown here is derived from an EMBL/GenBank/DDBJ whole genome shotgun (WGS) entry which is preliminary data.</text>
</comment>
<keyword evidence="2" id="KW-1185">Reference proteome</keyword>
<sequence>YYPDLNPIEPLFGSIKNRIRKRSHEDADLIQGDFISYLRMQINVVGRDKRVARGHFKLA</sequence>
<dbReference type="Gene3D" id="3.30.420.10">
    <property type="entry name" value="Ribonuclease H-like superfamily/Ribonuclease H"/>
    <property type="match status" value="1"/>
</dbReference>
<accession>A0AAE0N475</accession>
<organism evidence="1 2">
    <name type="scientific">Lasiosphaeria ovina</name>
    <dbReference type="NCBI Taxonomy" id="92902"/>
    <lineage>
        <taxon>Eukaryota</taxon>
        <taxon>Fungi</taxon>
        <taxon>Dikarya</taxon>
        <taxon>Ascomycota</taxon>
        <taxon>Pezizomycotina</taxon>
        <taxon>Sordariomycetes</taxon>
        <taxon>Sordariomycetidae</taxon>
        <taxon>Sordariales</taxon>
        <taxon>Lasiosphaeriaceae</taxon>
        <taxon>Lasiosphaeria</taxon>
    </lineage>
</organism>
<dbReference type="AlphaFoldDB" id="A0AAE0N475"/>
<evidence type="ECO:0000313" key="2">
    <source>
        <dbReference type="Proteomes" id="UP001287356"/>
    </source>
</evidence>
<gene>
    <name evidence="1" type="ORF">B0T24DRAFT_486503</name>
</gene>